<dbReference type="GeneID" id="84593724"/>
<proteinExistence type="predicted"/>
<dbReference type="AlphaFoldDB" id="A0AAJ8E183"/>
<reference evidence="1" key="1">
    <citation type="submission" date="2025-02" db="EMBL/GenBank/DDBJ databases">
        <authorList>
            <consortium name="NCBI Genome Project"/>
        </authorList>
    </citation>
    <scope>NUCLEOTIDE SEQUENCE</scope>
</reference>
<gene>
    <name evidence="1" type="ORF">An18g04930</name>
</gene>
<name>A0AAJ8E183_ASPNG</name>
<organism evidence="1">
    <name type="scientific">Aspergillus niger</name>
    <dbReference type="NCBI Taxonomy" id="5061"/>
    <lineage>
        <taxon>Eukaryota</taxon>
        <taxon>Fungi</taxon>
        <taxon>Dikarya</taxon>
        <taxon>Ascomycota</taxon>
        <taxon>Pezizomycotina</taxon>
        <taxon>Eurotiomycetes</taxon>
        <taxon>Eurotiomycetidae</taxon>
        <taxon>Eurotiales</taxon>
        <taxon>Aspergillaceae</taxon>
        <taxon>Aspergillus</taxon>
        <taxon>Aspergillus subgen. Circumdati</taxon>
    </lineage>
</organism>
<dbReference type="VEuPathDB" id="FungiDB:An18g04930"/>
<protein>
    <submittedName>
        <fullName evidence="1">Uncharacterized protein</fullName>
    </submittedName>
</protein>
<reference evidence="1" key="2">
    <citation type="submission" date="2025-08" db="UniProtKB">
        <authorList>
            <consortium name="RefSeq"/>
        </authorList>
    </citation>
    <scope>IDENTIFICATION</scope>
</reference>
<evidence type="ECO:0000313" key="1">
    <source>
        <dbReference type="RefSeq" id="XP_059602961.1"/>
    </source>
</evidence>
<accession>A0AAJ8E183</accession>
<sequence>MAKRVNFVPHNTLWITTLLEKTYPVPPLSTIPSGTPGITVVPCYPFQCIVAPDACDRFCGDLR</sequence>
<dbReference type="RefSeq" id="XP_059602961.1">
    <property type="nucleotide sequence ID" value="XM_059745801.1"/>
</dbReference>
<dbReference type="KEGG" id="ang:An18g04930"/>